<gene>
    <name evidence="3" type="ORF">FVE85_1927</name>
</gene>
<sequence length="307" mass="34466">MAGVLPPHELNQRESALSKDEVPKKDATQSLSQSVSMTLASWELPVEEQNALHFKLTENGKVCDLNGLEVGQLKSSKFLSRQWWKNVNRAFYAIQDSALFHYARPRELHVAISSIGELFVIAGSLIAGFSLQFYEIADLSSLKLDWYMPNAVFITLSFLSGIACVVVAAMLFIGISTIPVNHVHVFANHLSGWLLRPGMLMGASFFFMGAAFTTISLMAPYAIAAWVCVGLILLCLFGLILTCLILMERIVRVRDFVKYDTEREIKMRKRAERRKKDSERKLKSRSLKIGHKRRASVDSFSEGEDST</sequence>
<feature type="region of interest" description="Disordered" evidence="1">
    <location>
        <begin position="1"/>
        <end position="28"/>
    </location>
</feature>
<organism evidence="3 4">
    <name type="scientific">Porphyridium purpureum</name>
    <name type="common">Red alga</name>
    <name type="synonym">Porphyridium cruentum</name>
    <dbReference type="NCBI Taxonomy" id="35688"/>
    <lineage>
        <taxon>Eukaryota</taxon>
        <taxon>Rhodophyta</taxon>
        <taxon>Bangiophyceae</taxon>
        <taxon>Porphyridiales</taxon>
        <taxon>Porphyridiaceae</taxon>
        <taxon>Porphyridium</taxon>
    </lineage>
</organism>
<accession>A0A5J4YY21</accession>
<feature type="transmembrane region" description="Helical" evidence="2">
    <location>
        <begin position="151"/>
        <end position="173"/>
    </location>
</feature>
<dbReference type="Proteomes" id="UP000324585">
    <property type="component" value="Unassembled WGS sequence"/>
</dbReference>
<keyword evidence="2" id="KW-1133">Transmembrane helix</keyword>
<evidence type="ECO:0000313" key="4">
    <source>
        <dbReference type="Proteomes" id="UP000324585"/>
    </source>
</evidence>
<reference evidence="4" key="1">
    <citation type="journal article" date="2019" name="Nat. Commun.">
        <title>Expansion of phycobilisome linker gene families in mesophilic red algae.</title>
        <authorList>
            <person name="Lee J."/>
            <person name="Kim D."/>
            <person name="Bhattacharya D."/>
            <person name="Yoon H.S."/>
        </authorList>
    </citation>
    <scope>NUCLEOTIDE SEQUENCE [LARGE SCALE GENOMIC DNA]</scope>
    <source>
        <strain evidence="4">CCMP 1328</strain>
    </source>
</reference>
<feature type="compositionally biased region" description="Basic residues" evidence="1">
    <location>
        <begin position="282"/>
        <end position="294"/>
    </location>
</feature>
<keyword evidence="4" id="KW-1185">Reference proteome</keyword>
<feature type="region of interest" description="Disordered" evidence="1">
    <location>
        <begin position="268"/>
        <end position="307"/>
    </location>
</feature>
<dbReference type="AlphaFoldDB" id="A0A5J4YY21"/>
<evidence type="ECO:0008006" key="5">
    <source>
        <dbReference type="Google" id="ProtNLM"/>
    </source>
</evidence>
<feature type="transmembrane region" description="Helical" evidence="2">
    <location>
        <begin position="223"/>
        <end position="246"/>
    </location>
</feature>
<evidence type="ECO:0000256" key="1">
    <source>
        <dbReference type="SAM" id="MobiDB-lite"/>
    </source>
</evidence>
<feature type="compositionally biased region" description="Basic and acidic residues" evidence="1">
    <location>
        <begin position="10"/>
        <end position="27"/>
    </location>
</feature>
<dbReference type="EMBL" id="VRMN01000003">
    <property type="protein sequence ID" value="KAA8495772.1"/>
    <property type="molecule type" value="Genomic_DNA"/>
</dbReference>
<keyword evidence="2" id="KW-0812">Transmembrane</keyword>
<protein>
    <recommendedName>
        <fullName evidence="5">Transmembrane protein</fullName>
    </recommendedName>
</protein>
<feature type="transmembrane region" description="Helical" evidence="2">
    <location>
        <begin position="194"/>
        <end position="217"/>
    </location>
</feature>
<evidence type="ECO:0000313" key="3">
    <source>
        <dbReference type="EMBL" id="KAA8495772.1"/>
    </source>
</evidence>
<evidence type="ECO:0000256" key="2">
    <source>
        <dbReference type="SAM" id="Phobius"/>
    </source>
</evidence>
<comment type="caution">
    <text evidence="3">The sequence shown here is derived from an EMBL/GenBank/DDBJ whole genome shotgun (WGS) entry which is preliminary data.</text>
</comment>
<proteinExistence type="predicted"/>
<keyword evidence="2" id="KW-0472">Membrane</keyword>
<feature type="transmembrane region" description="Helical" evidence="2">
    <location>
        <begin position="110"/>
        <end position="131"/>
    </location>
</feature>
<name>A0A5J4YY21_PORPP</name>